<organism evidence="7 8">
    <name type="scientific">Aureobasidium pullulans</name>
    <name type="common">Black yeast</name>
    <name type="synonym">Pullularia pullulans</name>
    <dbReference type="NCBI Taxonomy" id="5580"/>
    <lineage>
        <taxon>Eukaryota</taxon>
        <taxon>Fungi</taxon>
        <taxon>Dikarya</taxon>
        <taxon>Ascomycota</taxon>
        <taxon>Pezizomycotina</taxon>
        <taxon>Dothideomycetes</taxon>
        <taxon>Dothideomycetidae</taxon>
        <taxon>Dothideales</taxon>
        <taxon>Saccotheciaceae</taxon>
        <taxon>Aureobasidium</taxon>
    </lineage>
</organism>
<accession>A0A4S9ABT9</accession>
<comment type="subcellular location">
    <subcellularLocation>
        <location evidence="1">Membrane</location>
        <topology evidence="1">Multi-pass membrane protein</topology>
    </subcellularLocation>
</comment>
<dbReference type="GO" id="GO:0005794">
    <property type="term" value="C:Golgi apparatus"/>
    <property type="evidence" value="ECO:0007669"/>
    <property type="project" value="TreeGrafter"/>
</dbReference>
<sequence length="552" mass="60260">MPINLPLDAITSRLNLQGRFDSVRSQSVGSRFANLKPISEFFNFKQISKPQNFGEVQNRVNYNLGYFSSNYAVLFCMLSIYTLITNWLLTFVILLVVGGMFGIGKLEGRDIEIGNFRATTSQLYTGLVVIAVPLAIFSNPFGSALWLIGASGFTILGGGGGEIWRDEFESRRRRFLDVGDESDDGYQRAYLDPAGFKSRSADRLPREGLTGDELLFTGYDLGSARGERGRDDTGYEGRPQRYEDDHYRSNALTRPSGEDALVQSAKEKLRKARVKGKTNVSLSVEEMAALERSSTQLRDSSEPSTPSKNKTRGSRSSSTTSLTSTRPRRTSVGLFGSTSPSQSRSRTPKTTRKSSNEQQPVARTSGSTPPAFMIRGPDGVPMYAPSDYYPSPVSSRRPSSNSNRQITPPYEAYSVRGYGPELRAQPSPSSRAAYDENAWASSSRPPAGASYPDLFGGTLPPGGQSYQTHVPASDVSYAKLRRGPQGSPLSNVEAAADRWEREGEIGARPPSSGSSSDDSGQGVRIEVEPGYGFRRVPVSSKSSGTVRRKGRK</sequence>
<evidence type="ECO:0000256" key="5">
    <source>
        <dbReference type="SAM" id="MobiDB-lite"/>
    </source>
</evidence>
<feature type="compositionally biased region" description="Polar residues" evidence="5">
    <location>
        <begin position="292"/>
        <end position="308"/>
    </location>
</feature>
<dbReference type="AlphaFoldDB" id="A0A4S9ABT9"/>
<comment type="caution">
    <text evidence="7">The sequence shown here is derived from an EMBL/GenBank/DDBJ whole genome shotgun (WGS) entry which is preliminary data.</text>
</comment>
<keyword evidence="2 6" id="KW-0812">Transmembrane</keyword>
<protein>
    <recommendedName>
        <fullName evidence="9">Prenylated rab acceptor 1</fullName>
    </recommendedName>
</protein>
<reference evidence="7 8" key="1">
    <citation type="submission" date="2018-10" db="EMBL/GenBank/DDBJ databases">
        <title>Fifty Aureobasidium pullulans genomes reveal a recombining polyextremotolerant generalist.</title>
        <authorList>
            <person name="Gostincar C."/>
            <person name="Turk M."/>
            <person name="Zajc J."/>
            <person name="Gunde-Cimerman N."/>
        </authorList>
    </citation>
    <scope>NUCLEOTIDE SEQUENCE [LARGE SCALE GENOMIC DNA]</scope>
    <source>
        <strain evidence="7 8">EXF-10659</strain>
    </source>
</reference>
<evidence type="ECO:0000256" key="4">
    <source>
        <dbReference type="ARBA" id="ARBA00023136"/>
    </source>
</evidence>
<feature type="compositionally biased region" description="Low complexity" evidence="5">
    <location>
        <begin position="509"/>
        <end position="520"/>
    </location>
</feature>
<evidence type="ECO:0008006" key="9">
    <source>
        <dbReference type="Google" id="ProtNLM"/>
    </source>
</evidence>
<feature type="region of interest" description="Disordered" evidence="5">
    <location>
        <begin position="290"/>
        <end position="552"/>
    </location>
</feature>
<feature type="compositionally biased region" description="Low complexity" evidence="5">
    <location>
        <begin position="314"/>
        <end position="325"/>
    </location>
</feature>
<dbReference type="PANTHER" id="PTHR19317:SF0">
    <property type="entry name" value="PRENYLATED RAB ACCEPTOR PROTEIN 1"/>
    <property type="match status" value="1"/>
</dbReference>
<name>A0A4S9ABT9_AURPU</name>
<evidence type="ECO:0000256" key="1">
    <source>
        <dbReference type="ARBA" id="ARBA00004141"/>
    </source>
</evidence>
<evidence type="ECO:0000256" key="6">
    <source>
        <dbReference type="SAM" id="Phobius"/>
    </source>
</evidence>
<feature type="compositionally biased region" description="Basic and acidic residues" evidence="5">
    <location>
        <begin position="495"/>
        <end position="505"/>
    </location>
</feature>
<evidence type="ECO:0000256" key="2">
    <source>
        <dbReference type="ARBA" id="ARBA00022692"/>
    </source>
</evidence>
<proteinExistence type="predicted"/>
<dbReference type="GO" id="GO:0016020">
    <property type="term" value="C:membrane"/>
    <property type="evidence" value="ECO:0007669"/>
    <property type="project" value="UniProtKB-SubCell"/>
</dbReference>
<keyword evidence="4 6" id="KW-0472">Membrane</keyword>
<dbReference type="Pfam" id="PF03208">
    <property type="entry name" value="PRA1"/>
    <property type="match status" value="1"/>
</dbReference>
<dbReference type="InterPro" id="IPR004895">
    <property type="entry name" value="Prenylated_rab_accept_PRA1"/>
</dbReference>
<feature type="compositionally biased region" description="Basic and acidic residues" evidence="5">
    <location>
        <begin position="225"/>
        <end position="248"/>
    </location>
</feature>
<evidence type="ECO:0000256" key="3">
    <source>
        <dbReference type="ARBA" id="ARBA00022989"/>
    </source>
</evidence>
<keyword evidence="3 6" id="KW-1133">Transmembrane helix</keyword>
<feature type="transmembrane region" description="Helical" evidence="6">
    <location>
        <begin position="71"/>
        <end position="104"/>
    </location>
</feature>
<feature type="region of interest" description="Disordered" evidence="5">
    <location>
        <begin position="225"/>
        <end position="263"/>
    </location>
</feature>
<evidence type="ECO:0000313" key="7">
    <source>
        <dbReference type="EMBL" id="THW76706.1"/>
    </source>
</evidence>
<dbReference type="PANTHER" id="PTHR19317">
    <property type="entry name" value="PRENYLATED RAB ACCEPTOR 1-RELATED"/>
    <property type="match status" value="1"/>
</dbReference>
<feature type="compositionally biased region" description="Low complexity" evidence="5">
    <location>
        <begin position="390"/>
        <end position="404"/>
    </location>
</feature>
<dbReference type="EMBL" id="QZAO01000058">
    <property type="protein sequence ID" value="THW76706.1"/>
    <property type="molecule type" value="Genomic_DNA"/>
</dbReference>
<feature type="compositionally biased region" description="Polar residues" evidence="5">
    <location>
        <begin position="356"/>
        <end position="368"/>
    </location>
</feature>
<evidence type="ECO:0000313" key="8">
    <source>
        <dbReference type="Proteomes" id="UP000308802"/>
    </source>
</evidence>
<dbReference type="Proteomes" id="UP000308802">
    <property type="component" value="Unassembled WGS sequence"/>
</dbReference>
<gene>
    <name evidence="7" type="ORF">D6D19_02901</name>
</gene>
<feature type="transmembrane region" description="Helical" evidence="6">
    <location>
        <begin position="116"/>
        <end position="137"/>
    </location>
</feature>